<dbReference type="InterPro" id="IPR006439">
    <property type="entry name" value="HAD-SF_hydro_IA"/>
</dbReference>
<dbReference type="InterPro" id="IPR023214">
    <property type="entry name" value="HAD_sf"/>
</dbReference>
<gene>
    <name evidence="1" type="primary">yfnB_2</name>
    <name evidence="1" type="ORF">NCTC6179_01278</name>
</gene>
<dbReference type="InterPro" id="IPR041492">
    <property type="entry name" value="HAD_2"/>
</dbReference>
<accession>A0A9X8SZN0</accession>
<dbReference type="InterPro" id="IPR023198">
    <property type="entry name" value="PGP-like_dom2"/>
</dbReference>
<proteinExistence type="predicted"/>
<dbReference type="Pfam" id="PF13419">
    <property type="entry name" value="HAD_2"/>
    <property type="match status" value="1"/>
</dbReference>
<sequence>MRQKVHYKFLFFDLDHTLLDFDAAEEVALTKLLEEYQVTDIKAYKDYYKPMNQNLWKQLEHGDISKVDLINSRFALLFAHFGVTVDGRQLAEAYQKHLKYQGQVYVGAKELLEKLVAKGYNLYAATNGIATIQQGRLEASGLVPYFKAIFISEQSGSQKPNKAFYDWMTQQVPHYQPEQALMIGDSLSADIQGGINAGMDTLWYNPKHLLNNSPVHPTYEVSDYQALLTSIVGTTDNSL</sequence>
<dbReference type="SUPFAM" id="SSF56784">
    <property type="entry name" value="HAD-like"/>
    <property type="match status" value="1"/>
</dbReference>
<dbReference type="InterPro" id="IPR052550">
    <property type="entry name" value="Pyrimidine_5'-ntase_YjjG"/>
</dbReference>
<dbReference type="Gene3D" id="1.10.150.240">
    <property type="entry name" value="Putative phosphatase, domain 2"/>
    <property type="match status" value="1"/>
</dbReference>
<dbReference type="EC" id="3.1.3.5" evidence="1"/>
<dbReference type="Proteomes" id="UP000249571">
    <property type="component" value="Chromosome 1"/>
</dbReference>
<dbReference type="CDD" id="cd04305">
    <property type="entry name" value="HAD_Neu5Ac-Pase_like"/>
    <property type="match status" value="1"/>
</dbReference>
<dbReference type="InterPro" id="IPR011951">
    <property type="entry name" value="HAD-SF_hydro_IA_YjjG/PynA"/>
</dbReference>
<reference evidence="1 2" key="1">
    <citation type="submission" date="2018-06" db="EMBL/GenBank/DDBJ databases">
        <authorList>
            <consortium name="Pathogen Informatics"/>
            <person name="Doyle S."/>
        </authorList>
    </citation>
    <scope>NUCLEOTIDE SEQUENCE [LARGE SCALE GENOMIC DNA]</scope>
    <source>
        <strain evidence="1 2">NCTC6179</strain>
    </source>
</reference>
<dbReference type="PANTHER" id="PTHR47478">
    <property type="match status" value="1"/>
</dbReference>
<dbReference type="SFLD" id="SFLDG01129">
    <property type="entry name" value="C1.5:_HAD__Beta-PGM__Phosphata"/>
    <property type="match status" value="1"/>
</dbReference>
<organism evidence="1 2">
    <name type="scientific">Streptococcus dysgalactiae subsp. equisimilis</name>
    <name type="common">Streptococcus equisimilis</name>
    <dbReference type="NCBI Taxonomy" id="119602"/>
    <lineage>
        <taxon>Bacteria</taxon>
        <taxon>Bacillati</taxon>
        <taxon>Bacillota</taxon>
        <taxon>Bacilli</taxon>
        <taxon>Lactobacillales</taxon>
        <taxon>Streptococcaceae</taxon>
        <taxon>Streptococcus</taxon>
    </lineage>
</organism>
<name>A0A9X8SZN0_STREQ</name>
<dbReference type="SFLD" id="SFLDS00003">
    <property type="entry name" value="Haloacid_Dehalogenase"/>
    <property type="match status" value="1"/>
</dbReference>
<dbReference type="AlphaFoldDB" id="A0A9X8SZN0"/>
<dbReference type="EC" id="3.-.-.-" evidence="1"/>
<protein>
    <submittedName>
        <fullName evidence="1">5'-nucleotidase yjjG</fullName>
        <ecNumber evidence="1">3.-.-.-</ecNumber>
        <ecNumber evidence="1">3.1.3.5</ecNumber>
    </submittedName>
</protein>
<evidence type="ECO:0000313" key="2">
    <source>
        <dbReference type="Proteomes" id="UP000249571"/>
    </source>
</evidence>
<keyword evidence="1" id="KW-0378">Hydrolase</keyword>
<dbReference type="NCBIfam" id="TIGR01549">
    <property type="entry name" value="HAD-SF-IA-v1"/>
    <property type="match status" value="1"/>
</dbReference>
<evidence type="ECO:0000313" key="1">
    <source>
        <dbReference type="EMBL" id="SQF67097.1"/>
    </source>
</evidence>
<dbReference type="InterPro" id="IPR036412">
    <property type="entry name" value="HAD-like_sf"/>
</dbReference>
<dbReference type="NCBIfam" id="TIGR02254">
    <property type="entry name" value="YjjG_YfnB"/>
    <property type="match status" value="1"/>
</dbReference>
<dbReference type="Gene3D" id="3.40.50.1000">
    <property type="entry name" value="HAD superfamily/HAD-like"/>
    <property type="match status" value="1"/>
</dbReference>
<dbReference type="GO" id="GO:0008253">
    <property type="term" value="F:5'-nucleotidase activity"/>
    <property type="evidence" value="ECO:0007669"/>
    <property type="project" value="UniProtKB-EC"/>
</dbReference>
<dbReference type="PANTHER" id="PTHR47478:SF1">
    <property type="entry name" value="PYRIMIDINE 5'-NUCLEOTIDASE YJJG"/>
    <property type="match status" value="1"/>
</dbReference>
<dbReference type="EMBL" id="LS483361">
    <property type="protein sequence ID" value="SQF67097.1"/>
    <property type="molecule type" value="Genomic_DNA"/>
</dbReference>